<name>A0ABW3CNV6_9ACTN</name>
<evidence type="ECO:0000313" key="2">
    <source>
        <dbReference type="Proteomes" id="UP001597083"/>
    </source>
</evidence>
<feature type="non-terminal residue" evidence="1">
    <location>
        <position position="1"/>
    </location>
</feature>
<dbReference type="EMBL" id="JBHTIR010003870">
    <property type="protein sequence ID" value="MFD0855940.1"/>
    <property type="molecule type" value="Genomic_DNA"/>
</dbReference>
<comment type="caution">
    <text evidence="1">The sequence shown here is derived from an EMBL/GenBank/DDBJ whole genome shotgun (WGS) entry which is preliminary data.</text>
</comment>
<protein>
    <recommendedName>
        <fullName evidence="3">PE-PGRS family protein</fullName>
    </recommendedName>
</protein>
<dbReference type="SUPFAM" id="SSF48371">
    <property type="entry name" value="ARM repeat"/>
    <property type="match status" value="1"/>
</dbReference>
<dbReference type="Gene3D" id="1.25.10.10">
    <property type="entry name" value="Leucine-rich Repeat Variant"/>
    <property type="match status" value="1"/>
</dbReference>
<evidence type="ECO:0000313" key="1">
    <source>
        <dbReference type="EMBL" id="MFD0855940.1"/>
    </source>
</evidence>
<dbReference type="InterPro" id="IPR011989">
    <property type="entry name" value="ARM-like"/>
</dbReference>
<gene>
    <name evidence="1" type="ORF">ACFQ07_27120</name>
</gene>
<evidence type="ECO:0008006" key="3">
    <source>
        <dbReference type="Google" id="ProtNLM"/>
    </source>
</evidence>
<accession>A0ABW3CNV6</accession>
<dbReference type="Proteomes" id="UP001597083">
    <property type="component" value="Unassembled WGS sequence"/>
</dbReference>
<sequence length="360" mass="41260">PVRLLRALVMDDDPAVRASACERAWPHLAAAERRALVDDSELKVRTQALLLHHRDHPMSRAVFEGGEVRRYDAVEKCRLDPGLVEWLLDHTDQEQRRRLARNPFLDAHVLVERLGRDPGQRIREEAFLNPVLTDAQRSEIHCELDPKIHYRAIEWIVELHDDPDAMRRLAASPHFLIRRSVARAKRLPFDVVERLARDEDEVVQLFLAESCDDAPADMLLRVWAWWTGSLSVPDRPFGHPNFPRIGLLEYADHPNPRFRRLALDDPESTADLVERFSRDDDAEVRSRAAADPRLSAASVMRLLQDPDPLFVRQAVRHPSLPARVLVRLLRDPATAEAAASNPSLPHEIMRGMVRRFPITP</sequence>
<keyword evidence="2" id="KW-1185">Reference proteome</keyword>
<dbReference type="InterPro" id="IPR016024">
    <property type="entry name" value="ARM-type_fold"/>
</dbReference>
<reference evidence="2" key="1">
    <citation type="journal article" date="2019" name="Int. J. Syst. Evol. Microbiol.">
        <title>The Global Catalogue of Microorganisms (GCM) 10K type strain sequencing project: providing services to taxonomists for standard genome sequencing and annotation.</title>
        <authorList>
            <consortium name="The Broad Institute Genomics Platform"/>
            <consortium name="The Broad Institute Genome Sequencing Center for Infectious Disease"/>
            <person name="Wu L."/>
            <person name="Ma J."/>
        </authorList>
    </citation>
    <scope>NUCLEOTIDE SEQUENCE [LARGE SCALE GENOMIC DNA]</scope>
    <source>
        <strain evidence="2">JCM 31696</strain>
    </source>
</reference>
<organism evidence="1 2">
    <name type="scientific">Actinomadura adrarensis</name>
    <dbReference type="NCBI Taxonomy" id="1819600"/>
    <lineage>
        <taxon>Bacteria</taxon>
        <taxon>Bacillati</taxon>
        <taxon>Actinomycetota</taxon>
        <taxon>Actinomycetes</taxon>
        <taxon>Streptosporangiales</taxon>
        <taxon>Thermomonosporaceae</taxon>
        <taxon>Actinomadura</taxon>
    </lineage>
</organism>
<proteinExistence type="predicted"/>